<reference evidence="2" key="1">
    <citation type="journal article" date="2020" name="Phytopathology">
        <title>Genome sequence and comparative analysis of Colletotrichum gloeosporioides isolated from Liriodendron leaves.</title>
        <authorList>
            <person name="Fu F.F."/>
            <person name="Hao Z."/>
            <person name="Wang P."/>
            <person name="Lu Y."/>
            <person name="Xue L.J."/>
            <person name="Wei G."/>
            <person name="Tian Y."/>
            <person name="Baishi H."/>
            <person name="Xu H."/>
            <person name="Shi J."/>
            <person name="Cheng T."/>
            <person name="Wang G."/>
            <person name="Yi Y."/>
            <person name="Chen J."/>
        </authorList>
    </citation>
    <scope>NUCLEOTIDE SEQUENCE</scope>
    <source>
        <strain evidence="2">Lc1</strain>
    </source>
</reference>
<dbReference type="InterPro" id="IPR052895">
    <property type="entry name" value="HetReg/Transcr_Mod"/>
</dbReference>
<organism evidence="2 3">
    <name type="scientific">Colletotrichum gloeosporioides</name>
    <name type="common">Anthracnose fungus</name>
    <name type="synonym">Glomerella cingulata</name>
    <dbReference type="NCBI Taxonomy" id="474922"/>
    <lineage>
        <taxon>Eukaryota</taxon>
        <taxon>Fungi</taxon>
        <taxon>Dikarya</taxon>
        <taxon>Ascomycota</taxon>
        <taxon>Pezizomycotina</taxon>
        <taxon>Sordariomycetes</taxon>
        <taxon>Hypocreomycetidae</taxon>
        <taxon>Glomerellales</taxon>
        <taxon>Glomerellaceae</taxon>
        <taxon>Colletotrichum</taxon>
        <taxon>Colletotrichum gloeosporioides species complex</taxon>
    </lineage>
</organism>
<evidence type="ECO:0000313" key="2">
    <source>
        <dbReference type="EMBL" id="KAF3811076.1"/>
    </source>
</evidence>
<reference evidence="2" key="2">
    <citation type="submission" date="2020-03" db="EMBL/GenBank/DDBJ databases">
        <authorList>
            <person name="Fu F.-F."/>
            <person name="Chen J."/>
        </authorList>
    </citation>
    <scope>NUCLEOTIDE SEQUENCE</scope>
    <source>
        <strain evidence="2">Lc1</strain>
    </source>
</reference>
<dbReference type="RefSeq" id="XP_045270235.1">
    <property type="nucleotide sequence ID" value="XM_045410337.1"/>
</dbReference>
<keyword evidence="3" id="KW-1185">Reference proteome</keyword>
<dbReference type="GeneID" id="69017540"/>
<evidence type="ECO:0000259" key="1">
    <source>
        <dbReference type="Pfam" id="PF06985"/>
    </source>
</evidence>
<proteinExistence type="predicted"/>
<dbReference type="EMBL" id="WVTB01000008">
    <property type="protein sequence ID" value="KAF3811076.1"/>
    <property type="molecule type" value="Genomic_DNA"/>
</dbReference>
<comment type="caution">
    <text evidence="2">The sequence shown here is derived from an EMBL/GenBank/DDBJ whole genome shotgun (WGS) entry which is preliminary data.</text>
</comment>
<gene>
    <name evidence="2" type="ORF">GCG54_00010412</name>
</gene>
<dbReference type="Pfam" id="PF06985">
    <property type="entry name" value="HET"/>
    <property type="match status" value="1"/>
</dbReference>
<evidence type="ECO:0000313" key="3">
    <source>
        <dbReference type="Proteomes" id="UP000613401"/>
    </source>
</evidence>
<dbReference type="PANTHER" id="PTHR24148:SF73">
    <property type="entry name" value="HET DOMAIN PROTEIN (AFU_ORTHOLOGUE AFUA_8G01020)"/>
    <property type="match status" value="1"/>
</dbReference>
<dbReference type="InterPro" id="IPR010730">
    <property type="entry name" value="HET"/>
</dbReference>
<dbReference type="AlphaFoldDB" id="A0A8H4CVY6"/>
<dbReference type="PANTHER" id="PTHR24148">
    <property type="entry name" value="ANKYRIN REPEAT DOMAIN-CONTAINING PROTEIN 39 HOMOLOG-RELATED"/>
    <property type="match status" value="1"/>
</dbReference>
<feature type="domain" description="Heterokaryon incompatibility" evidence="1">
    <location>
        <begin position="51"/>
        <end position="190"/>
    </location>
</feature>
<name>A0A8H4CVY6_COLGL</name>
<accession>A0A8H4CVY6</accession>
<dbReference type="Proteomes" id="UP000613401">
    <property type="component" value="Unassembled WGS sequence"/>
</dbReference>
<sequence length="254" mass="29229">MSSDTVHSTSQSYERLRSGEIRLLRIFPSEFNGASIDGSLEVFTLVAAPDYTAISYAWGDRRSISSISINGEATPITTSLLHALVTLRKRDEPIWIWVDALSINQCDVDELNSQVHIMDTIYSQAHTVAMCLGPECRNSEQAFKVMKAVRERWNPENIFHSMVSRERSQILSVVRLFERSYWKRLWVMQEIFHAKRVTVYCGSDYMALDDISIVCDYFKYYSGTIENWARTLCFTPQQAYHTILWKYYASAGAS</sequence>
<protein>
    <submittedName>
        <fullName evidence="2">Heterokaryon incompatibility protein 6</fullName>
    </submittedName>
</protein>